<protein>
    <submittedName>
        <fullName evidence="2">Uncharacterized protein</fullName>
    </submittedName>
</protein>
<feature type="region of interest" description="Disordered" evidence="1">
    <location>
        <begin position="95"/>
        <end position="177"/>
    </location>
</feature>
<evidence type="ECO:0000313" key="2">
    <source>
        <dbReference type="EMBL" id="RCV25749.1"/>
    </source>
</evidence>
<sequence>MEADQPMANGGQKWDGHGGLGGHNDAGQACHEHGHVLGVRKGLGGPLLSGRHGLAHWVRSIVNSAMVGAHGVGANREDALQLCGRARLGLTGRSRGRAPVTRWHPHLPIQGANGDGLDVNGNASVDGPEGDEQVDEGIGANGGGGLSDTDEHVEVEPEGGTNEEGRQNGEATGANSTLRRRRRWYRLYEKQTAYTMLLERTAPGVLSRGVSEEVSVLMGIPVGTLQKW</sequence>
<reference evidence="2" key="2">
    <citation type="submission" date="2015-07" db="EMBL/GenBank/DDBJ databases">
        <authorList>
            <person name="Noorani M."/>
        </authorList>
    </citation>
    <scope>NUCLEOTIDE SEQUENCE</scope>
    <source>
        <strain evidence="2">Yugu1</strain>
    </source>
</reference>
<gene>
    <name evidence="2" type="ORF">SETIT_5G190500v2</name>
</gene>
<feature type="region of interest" description="Disordered" evidence="1">
    <location>
        <begin position="1"/>
        <end position="27"/>
    </location>
</feature>
<evidence type="ECO:0000256" key="1">
    <source>
        <dbReference type="SAM" id="MobiDB-lite"/>
    </source>
</evidence>
<proteinExistence type="predicted"/>
<accession>A0A368R6C3</accession>
<dbReference type="AlphaFoldDB" id="A0A368R6C3"/>
<reference evidence="2" key="1">
    <citation type="journal article" date="2012" name="Nat. Biotechnol.">
        <title>Reference genome sequence of the model plant Setaria.</title>
        <authorList>
            <person name="Bennetzen J.L."/>
            <person name="Schmutz J."/>
            <person name="Wang H."/>
            <person name="Percifield R."/>
            <person name="Hawkins J."/>
            <person name="Pontaroli A.C."/>
            <person name="Estep M."/>
            <person name="Feng L."/>
            <person name="Vaughn J.N."/>
            <person name="Grimwood J."/>
            <person name="Jenkins J."/>
            <person name="Barry K."/>
            <person name="Lindquist E."/>
            <person name="Hellsten U."/>
            <person name="Deshpande S."/>
            <person name="Wang X."/>
            <person name="Wu X."/>
            <person name="Mitros T."/>
            <person name="Triplett J."/>
            <person name="Yang X."/>
            <person name="Ye C.Y."/>
            <person name="Mauro-Herrera M."/>
            <person name="Wang L."/>
            <person name="Li P."/>
            <person name="Sharma M."/>
            <person name="Sharma R."/>
            <person name="Ronald P.C."/>
            <person name="Panaud O."/>
            <person name="Kellogg E.A."/>
            <person name="Brutnell T.P."/>
            <person name="Doust A.N."/>
            <person name="Tuskan G.A."/>
            <person name="Rokhsar D."/>
            <person name="Devos K.M."/>
        </authorList>
    </citation>
    <scope>NUCLEOTIDE SEQUENCE [LARGE SCALE GENOMIC DNA]</scope>
    <source>
        <strain evidence="2">Yugu1</strain>
    </source>
</reference>
<name>A0A368R6C3_SETIT</name>
<organism evidence="2">
    <name type="scientific">Setaria italica</name>
    <name type="common">Foxtail millet</name>
    <name type="synonym">Panicum italicum</name>
    <dbReference type="NCBI Taxonomy" id="4555"/>
    <lineage>
        <taxon>Eukaryota</taxon>
        <taxon>Viridiplantae</taxon>
        <taxon>Streptophyta</taxon>
        <taxon>Embryophyta</taxon>
        <taxon>Tracheophyta</taxon>
        <taxon>Spermatophyta</taxon>
        <taxon>Magnoliopsida</taxon>
        <taxon>Liliopsida</taxon>
        <taxon>Poales</taxon>
        <taxon>Poaceae</taxon>
        <taxon>PACMAD clade</taxon>
        <taxon>Panicoideae</taxon>
        <taxon>Panicodae</taxon>
        <taxon>Paniceae</taxon>
        <taxon>Cenchrinae</taxon>
        <taxon>Setaria</taxon>
    </lineage>
</organism>
<dbReference type="EMBL" id="CM003532">
    <property type="protein sequence ID" value="RCV25749.1"/>
    <property type="molecule type" value="Genomic_DNA"/>
</dbReference>